<dbReference type="GO" id="GO:0009253">
    <property type="term" value="P:peptidoglycan catabolic process"/>
    <property type="evidence" value="ECO:0007669"/>
    <property type="project" value="InterPro"/>
</dbReference>
<accession>A0AAT9GCP7</accession>
<dbReference type="GO" id="GO:0003796">
    <property type="term" value="F:lysozyme activity"/>
    <property type="evidence" value="ECO:0007669"/>
    <property type="project" value="InterPro"/>
</dbReference>
<dbReference type="PANTHER" id="PTHR34135">
    <property type="entry name" value="LYSOZYME"/>
    <property type="match status" value="1"/>
</dbReference>
<dbReference type="AlphaFoldDB" id="A0AAT9GCP7"/>
<protein>
    <recommendedName>
        <fullName evidence="5">Lysozyme</fullName>
    </recommendedName>
</protein>
<dbReference type="EMBL" id="AP029172">
    <property type="protein sequence ID" value="BFD47626.1"/>
    <property type="molecule type" value="Genomic_DNA"/>
</dbReference>
<dbReference type="PROSITE" id="PS51904">
    <property type="entry name" value="GLYCOSYL_HYDROL_F25_2"/>
    <property type="match status" value="1"/>
</dbReference>
<evidence type="ECO:0008006" key="5">
    <source>
        <dbReference type="Google" id="ProtNLM"/>
    </source>
</evidence>
<dbReference type="Gene3D" id="3.20.20.80">
    <property type="entry name" value="Glycosidases"/>
    <property type="match status" value="1"/>
</dbReference>
<organism evidence="4">
    <name type="scientific">Wolbachia endosymbiont of Sergentomyia squamirostris</name>
    <dbReference type="NCBI Taxonomy" id="3113640"/>
    <lineage>
        <taxon>Bacteria</taxon>
        <taxon>Pseudomonadati</taxon>
        <taxon>Pseudomonadota</taxon>
        <taxon>Alphaproteobacteria</taxon>
        <taxon>Rickettsiales</taxon>
        <taxon>Anaplasmataceae</taxon>
        <taxon>Wolbachieae</taxon>
        <taxon>Wolbachia</taxon>
    </lineage>
</organism>
<dbReference type="InterPro" id="IPR017853">
    <property type="entry name" value="GH"/>
</dbReference>
<evidence type="ECO:0000256" key="2">
    <source>
        <dbReference type="ARBA" id="ARBA00022801"/>
    </source>
</evidence>
<evidence type="ECO:0000256" key="3">
    <source>
        <dbReference type="ARBA" id="ARBA00023295"/>
    </source>
</evidence>
<dbReference type="CDD" id="cd00599">
    <property type="entry name" value="GH25_muramidase"/>
    <property type="match status" value="1"/>
</dbReference>
<name>A0AAT9GCP7_9RICK</name>
<keyword evidence="2" id="KW-0378">Hydrolase</keyword>
<evidence type="ECO:0000313" key="4">
    <source>
        <dbReference type="EMBL" id="BFD47626.1"/>
    </source>
</evidence>
<evidence type="ECO:0000256" key="1">
    <source>
        <dbReference type="ARBA" id="ARBA00010646"/>
    </source>
</evidence>
<dbReference type="GO" id="GO:0016998">
    <property type="term" value="P:cell wall macromolecule catabolic process"/>
    <property type="evidence" value="ECO:0007669"/>
    <property type="project" value="InterPro"/>
</dbReference>
<dbReference type="InterPro" id="IPR018077">
    <property type="entry name" value="Glyco_hydro_fam25_subgr"/>
</dbReference>
<dbReference type="SUPFAM" id="SSF51445">
    <property type="entry name" value="(Trans)glycosidases"/>
    <property type="match status" value="1"/>
</dbReference>
<reference evidence="4" key="1">
    <citation type="submission" date="2024-01" db="EMBL/GenBank/DDBJ databases">
        <title>Sequencing the genomes of a sandfly, Sergentomyia squamirostris, and its two endosymbionts.</title>
        <authorList>
            <person name="Itokawa K."/>
            <person name="Sanjoba C."/>
        </authorList>
    </citation>
    <scope>NUCLEOTIDE SEQUENCE</scope>
    <source>
        <strain evidence="4">WSSQ</strain>
    </source>
</reference>
<sequence length="234" mass="27238">MRENFLRKVVKEEYSEFLEQLKTFIKLWENRESPVNGIIDLSHWQENVNFKLDKENGIVGVIHKATQGLKYVDSKYAKRRKKAEEEGLLWGAYHFGTEGNGKNQADHFLKTVGESKNTILALDIEENKSGKNIAVKQAEEFVKRVEEVTGRLPLIYGSSYFLKDFATPTLTKCPLWIASWRKELTLPKGWNDWILWQYTDGKTNPEPHEVEGIGKCDRNKFNGTLKELREFWLV</sequence>
<keyword evidence="3" id="KW-0326">Glycosidase</keyword>
<dbReference type="InterPro" id="IPR002053">
    <property type="entry name" value="Glyco_hydro_25"/>
</dbReference>
<comment type="similarity">
    <text evidence="1">Belongs to the glycosyl hydrolase 25 family.</text>
</comment>
<dbReference type="SMART" id="SM00641">
    <property type="entry name" value="Glyco_25"/>
    <property type="match status" value="1"/>
</dbReference>
<proteinExistence type="inferred from homology"/>
<gene>
    <name evidence="4" type="ORF">DMENIID0003_07000</name>
</gene>
<dbReference type="Pfam" id="PF01183">
    <property type="entry name" value="Glyco_hydro_25"/>
    <property type="match status" value="1"/>
</dbReference>
<dbReference type="GO" id="GO:0016052">
    <property type="term" value="P:carbohydrate catabolic process"/>
    <property type="evidence" value="ECO:0007669"/>
    <property type="project" value="TreeGrafter"/>
</dbReference>
<dbReference type="PANTHER" id="PTHR34135:SF2">
    <property type="entry name" value="LYSOZYME"/>
    <property type="match status" value="1"/>
</dbReference>